<evidence type="ECO:0000256" key="4">
    <source>
        <dbReference type="ARBA" id="ARBA00014035"/>
    </source>
</evidence>
<name>A0A561XNN1_ACIDE</name>
<dbReference type="Gene3D" id="2.50.20.10">
    <property type="entry name" value="Lipoprotein localisation LolA/LolB/LppX"/>
    <property type="match status" value="1"/>
</dbReference>
<organism evidence="12 13">
    <name type="scientific">Acidovorax delafieldii</name>
    <name type="common">Pseudomonas delafieldii</name>
    <dbReference type="NCBI Taxonomy" id="47920"/>
    <lineage>
        <taxon>Bacteria</taxon>
        <taxon>Pseudomonadati</taxon>
        <taxon>Pseudomonadota</taxon>
        <taxon>Betaproteobacteria</taxon>
        <taxon>Burkholderiales</taxon>
        <taxon>Comamonadaceae</taxon>
        <taxon>Acidovorax</taxon>
    </lineage>
</organism>
<evidence type="ECO:0000313" key="12">
    <source>
        <dbReference type="EMBL" id="TWG37714.1"/>
    </source>
</evidence>
<comment type="caution">
    <text evidence="12">The sequence shown here is derived from an EMBL/GenBank/DDBJ whole genome shotgun (WGS) entry which is preliminary data.</text>
</comment>
<comment type="subcellular location">
    <subcellularLocation>
        <location evidence="1 10">Periplasm</location>
    </subcellularLocation>
</comment>
<evidence type="ECO:0000313" key="13">
    <source>
        <dbReference type="Proteomes" id="UP000321485"/>
    </source>
</evidence>
<protein>
    <recommendedName>
        <fullName evidence="4 10">Outer-membrane lipoprotein carrier protein</fullName>
    </recommendedName>
</protein>
<dbReference type="GO" id="GO:0042597">
    <property type="term" value="C:periplasmic space"/>
    <property type="evidence" value="ECO:0007669"/>
    <property type="project" value="UniProtKB-SubCell"/>
</dbReference>
<dbReference type="AlphaFoldDB" id="A0A561XNN1"/>
<keyword evidence="7 10" id="KW-0574">Periplasm</keyword>
<keyword evidence="6 10" id="KW-0732">Signal</keyword>
<dbReference type="InterPro" id="IPR029046">
    <property type="entry name" value="LolA/LolB/LppX"/>
</dbReference>
<keyword evidence="5 10" id="KW-0813">Transport</keyword>
<evidence type="ECO:0000256" key="2">
    <source>
        <dbReference type="ARBA" id="ARBA00007615"/>
    </source>
</evidence>
<gene>
    <name evidence="10" type="primary">lolA</name>
    <name evidence="12" type="ORF">ATF69_2763</name>
</gene>
<dbReference type="GO" id="GO:0042953">
    <property type="term" value="P:lipoprotein transport"/>
    <property type="evidence" value="ECO:0007669"/>
    <property type="project" value="InterPro"/>
</dbReference>
<evidence type="ECO:0000256" key="5">
    <source>
        <dbReference type="ARBA" id="ARBA00022448"/>
    </source>
</evidence>
<sequence precursor="true">MIGRTARPDPTPQEFLLKKIATAILIAAAASMASADGLKSLESFMKGTQTGKADFTQTVTSPPKDGQTARTKTSSGSFEFQRPGRFKFVYKKPFEQTIVADGQTLWLYDVDLNQVTQRSQSQALGSTPAALLASAPDLSALKAEFTLEASPDADGLQWVLASPRTKDGQLKSVRVGFAGEQLAALDILDSFGQRSLIRFTGMQANAALPASTFQFKPPAGADVVKQ</sequence>
<evidence type="ECO:0000256" key="8">
    <source>
        <dbReference type="ARBA" id="ARBA00022927"/>
    </source>
</evidence>
<evidence type="ECO:0000256" key="1">
    <source>
        <dbReference type="ARBA" id="ARBA00004418"/>
    </source>
</evidence>
<feature type="region of interest" description="Disordered" evidence="11">
    <location>
        <begin position="54"/>
        <end position="78"/>
    </location>
</feature>
<evidence type="ECO:0000256" key="9">
    <source>
        <dbReference type="ARBA" id="ARBA00023186"/>
    </source>
</evidence>
<evidence type="ECO:0000256" key="6">
    <source>
        <dbReference type="ARBA" id="ARBA00022729"/>
    </source>
</evidence>
<dbReference type="EMBL" id="VJWE01000013">
    <property type="protein sequence ID" value="TWG37714.1"/>
    <property type="molecule type" value="Genomic_DNA"/>
</dbReference>
<evidence type="ECO:0000256" key="7">
    <source>
        <dbReference type="ARBA" id="ARBA00022764"/>
    </source>
</evidence>
<dbReference type="GO" id="GO:0044874">
    <property type="term" value="P:lipoprotein localization to outer membrane"/>
    <property type="evidence" value="ECO:0007669"/>
    <property type="project" value="UniProtKB-UniRule"/>
</dbReference>
<feature type="signal peptide" evidence="10">
    <location>
        <begin position="1"/>
        <end position="35"/>
    </location>
</feature>
<keyword evidence="12" id="KW-0449">Lipoprotein</keyword>
<dbReference type="InterPro" id="IPR018323">
    <property type="entry name" value="OM_lipoprot_carrier_LolA_Pbac"/>
</dbReference>
<feature type="compositionally biased region" description="Polar residues" evidence="11">
    <location>
        <begin position="68"/>
        <end position="78"/>
    </location>
</feature>
<feature type="chain" id="PRO_5022273700" description="Outer-membrane lipoprotein carrier protein" evidence="10">
    <location>
        <begin position="36"/>
        <end position="226"/>
    </location>
</feature>
<reference evidence="12 13" key="1">
    <citation type="journal article" date="2015" name="Stand. Genomic Sci.">
        <title>Genomic Encyclopedia of Bacterial and Archaeal Type Strains, Phase III: the genomes of soil and plant-associated and newly described type strains.</title>
        <authorList>
            <person name="Whitman W.B."/>
            <person name="Woyke T."/>
            <person name="Klenk H.P."/>
            <person name="Zhou Y."/>
            <person name="Lilburn T.G."/>
            <person name="Beck B.J."/>
            <person name="De Vos P."/>
            <person name="Vandamme P."/>
            <person name="Eisen J.A."/>
            <person name="Garrity G."/>
            <person name="Hugenholtz P."/>
            <person name="Kyrpides N.C."/>
        </authorList>
    </citation>
    <scope>NUCLEOTIDE SEQUENCE [LARGE SCALE GENOMIC DNA]</scope>
    <source>
        <strain evidence="12 13">DSM 64</strain>
    </source>
</reference>
<keyword evidence="8 10" id="KW-0653">Protein transport</keyword>
<dbReference type="PANTHER" id="PTHR35869">
    <property type="entry name" value="OUTER-MEMBRANE LIPOPROTEIN CARRIER PROTEIN"/>
    <property type="match status" value="1"/>
</dbReference>
<proteinExistence type="inferred from homology"/>
<comment type="subunit">
    <text evidence="3 10">Monomer.</text>
</comment>
<dbReference type="SUPFAM" id="SSF89392">
    <property type="entry name" value="Prokaryotic lipoproteins and lipoprotein localization factors"/>
    <property type="match status" value="1"/>
</dbReference>
<evidence type="ECO:0000256" key="10">
    <source>
        <dbReference type="HAMAP-Rule" id="MF_00240"/>
    </source>
</evidence>
<comment type="similarity">
    <text evidence="2 10">Belongs to the LolA family.</text>
</comment>
<keyword evidence="9 10" id="KW-0143">Chaperone</keyword>
<dbReference type="Proteomes" id="UP000321485">
    <property type="component" value="Unassembled WGS sequence"/>
</dbReference>
<dbReference type="CDD" id="cd16325">
    <property type="entry name" value="LolA"/>
    <property type="match status" value="1"/>
</dbReference>
<dbReference type="InterPro" id="IPR004564">
    <property type="entry name" value="OM_lipoprot_carrier_LolA-like"/>
</dbReference>
<dbReference type="Pfam" id="PF03548">
    <property type="entry name" value="LolA"/>
    <property type="match status" value="1"/>
</dbReference>
<dbReference type="NCBIfam" id="TIGR00547">
    <property type="entry name" value="lolA"/>
    <property type="match status" value="1"/>
</dbReference>
<comment type="function">
    <text evidence="10">Participates in the translocation of lipoproteins from the inner membrane to the outer membrane. Only forms a complex with a lipoprotein if the residue after the N-terminal Cys is not an aspartate (The Asp acts as a targeting signal to indicate that the lipoprotein should stay in the inner membrane).</text>
</comment>
<accession>A0A561XNN1</accession>
<evidence type="ECO:0000256" key="11">
    <source>
        <dbReference type="SAM" id="MobiDB-lite"/>
    </source>
</evidence>
<dbReference type="PANTHER" id="PTHR35869:SF1">
    <property type="entry name" value="OUTER-MEMBRANE LIPOPROTEIN CARRIER PROTEIN"/>
    <property type="match status" value="1"/>
</dbReference>
<evidence type="ECO:0000256" key="3">
    <source>
        <dbReference type="ARBA" id="ARBA00011245"/>
    </source>
</evidence>
<dbReference type="HAMAP" id="MF_00240">
    <property type="entry name" value="LolA"/>
    <property type="match status" value="1"/>
</dbReference>